<accession>A0A433U346</accession>
<evidence type="ECO:0000313" key="4">
    <source>
        <dbReference type="Proteomes" id="UP000271974"/>
    </source>
</evidence>
<dbReference type="AlphaFoldDB" id="A0A433U346"/>
<keyword evidence="1" id="KW-0732">Signal</keyword>
<organism evidence="3 4">
    <name type="scientific">Elysia chlorotica</name>
    <name type="common">Eastern emerald elysia</name>
    <name type="synonym">Sea slug</name>
    <dbReference type="NCBI Taxonomy" id="188477"/>
    <lineage>
        <taxon>Eukaryota</taxon>
        <taxon>Metazoa</taxon>
        <taxon>Spiralia</taxon>
        <taxon>Lophotrochozoa</taxon>
        <taxon>Mollusca</taxon>
        <taxon>Gastropoda</taxon>
        <taxon>Heterobranchia</taxon>
        <taxon>Euthyneura</taxon>
        <taxon>Panpulmonata</taxon>
        <taxon>Sacoglossa</taxon>
        <taxon>Placobranchoidea</taxon>
        <taxon>Plakobranchidae</taxon>
        <taxon>Elysia</taxon>
    </lineage>
</organism>
<evidence type="ECO:0000256" key="1">
    <source>
        <dbReference type="SAM" id="SignalP"/>
    </source>
</evidence>
<dbReference type="OrthoDB" id="16464at2759"/>
<dbReference type="Proteomes" id="UP000271974">
    <property type="component" value="Unassembled WGS sequence"/>
</dbReference>
<keyword evidence="4" id="KW-1185">Reference proteome</keyword>
<dbReference type="Pfam" id="PF01370">
    <property type="entry name" value="Epimerase"/>
    <property type="match status" value="1"/>
</dbReference>
<dbReference type="PANTHER" id="PTHR43725">
    <property type="entry name" value="UDP-GLUCOSE 4-EPIMERASE"/>
    <property type="match status" value="1"/>
</dbReference>
<comment type="caution">
    <text evidence="3">The sequence shown here is derived from an EMBL/GenBank/DDBJ whole genome shotgun (WGS) entry which is preliminary data.</text>
</comment>
<proteinExistence type="predicted"/>
<dbReference type="InterPro" id="IPR001509">
    <property type="entry name" value="Epimerase_deHydtase"/>
</dbReference>
<dbReference type="Gene3D" id="3.40.50.720">
    <property type="entry name" value="NAD(P)-binding Rossmann-like Domain"/>
    <property type="match status" value="1"/>
</dbReference>
<protein>
    <recommendedName>
        <fullName evidence="2">NAD-dependent epimerase/dehydratase domain-containing protein</fullName>
    </recommendedName>
</protein>
<dbReference type="EMBL" id="RQTK01000088">
    <property type="protein sequence ID" value="RUS88259.1"/>
    <property type="molecule type" value="Genomic_DNA"/>
</dbReference>
<feature type="chain" id="PRO_5018966529" description="NAD-dependent epimerase/dehydratase domain-containing protein" evidence="1">
    <location>
        <begin position="23"/>
        <end position="407"/>
    </location>
</feature>
<dbReference type="InterPro" id="IPR036291">
    <property type="entry name" value="NAD(P)-bd_dom_sf"/>
</dbReference>
<evidence type="ECO:0000313" key="3">
    <source>
        <dbReference type="EMBL" id="RUS88259.1"/>
    </source>
</evidence>
<dbReference type="GO" id="GO:0005996">
    <property type="term" value="P:monosaccharide metabolic process"/>
    <property type="evidence" value="ECO:0007669"/>
    <property type="project" value="TreeGrafter"/>
</dbReference>
<dbReference type="STRING" id="188477.A0A433U346"/>
<gene>
    <name evidence="3" type="ORF">EGW08_003961</name>
</gene>
<dbReference type="GO" id="GO:0003978">
    <property type="term" value="F:UDP-glucose 4-epimerase activity"/>
    <property type="evidence" value="ECO:0007669"/>
    <property type="project" value="TreeGrafter"/>
</dbReference>
<feature type="domain" description="NAD-dependent epimerase/dehydratase" evidence="2">
    <location>
        <begin position="32"/>
        <end position="261"/>
    </location>
</feature>
<feature type="signal peptide" evidence="1">
    <location>
        <begin position="1"/>
        <end position="22"/>
    </location>
</feature>
<name>A0A433U346_ELYCH</name>
<dbReference type="PANTHER" id="PTHR43725:SF32">
    <property type="entry name" value="NAD-DEPENDENT EPIMERASE_DEHYDRATASE DOMAIN-CONTAINING PROTEIN"/>
    <property type="match status" value="1"/>
</dbReference>
<reference evidence="3 4" key="1">
    <citation type="submission" date="2019-01" db="EMBL/GenBank/DDBJ databases">
        <title>A draft genome assembly of the solar-powered sea slug Elysia chlorotica.</title>
        <authorList>
            <person name="Cai H."/>
            <person name="Li Q."/>
            <person name="Fang X."/>
            <person name="Li J."/>
            <person name="Curtis N.E."/>
            <person name="Altenburger A."/>
            <person name="Shibata T."/>
            <person name="Feng M."/>
            <person name="Maeda T."/>
            <person name="Schwartz J.A."/>
            <person name="Shigenobu S."/>
            <person name="Lundholm N."/>
            <person name="Nishiyama T."/>
            <person name="Yang H."/>
            <person name="Hasebe M."/>
            <person name="Li S."/>
            <person name="Pierce S.K."/>
            <person name="Wang J."/>
        </authorList>
    </citation>
    <scope>NUCLEOTIDE SEQUENCE [LARGE SCALE GENOMIC DNA]</scope>
    <source>
        <strain evidence="3">EC2010</strain>
        <tissue evidence="3">Whole organism of an adult</tissue>
    </source>
</reference>
<sequence length="407" mass="46099">MAALCRLLLGIWLVTDSGLAKAVEVPEIPKKILIYGGNGFMGTRTSELLIEAGHELTLVNRGNWYWDSAFTVKPHARHITCDRFLPIEKCSKLKEFISSSEGLDVVIDFSGYHPDFVENSLSLLKGKVGFYIYISTDSVYEVCEKNHTEPSLETDAVRPSCPHRQAELEAAENYGHLKLSCEEVLARHRAHESGPPYISLRLPDVVGPRDSTYRWWIYQLWMTLRPFLEKEVTVPTRLVDRPISLVYVEDVAALIHQLVQGRDRYASSASHSKGPPLDQAYNLALRETPTLFQLLKDMRQALNLSDSVTIKTDGGDETIQLYPSVNAGPVSIAKAEKFLAWNPTAYSTVVKETVAYYEKAIYTVYLDDPRRHMIRTMQTYFTSKPYDVIRGLGAVYSVFFGQHRDEL</sequence>
<dbReference type="GO" id="GO:0005829">
    <property type="term" value="C:cytosol"/>
    <property type="evidence" value="ECO:0007669"/>
    <property type="project" value="TreeGrafter"/>
</dbReference>
<evidence type="ECO:0000259" key="2">
    <source>
        <dbReference type="Pfam" id="PF01370"/>
    </source>
</evidence>
<dbReference type="SUPFAM" id="SSF51735">
    <property type="entry name" value="NAD(P)-binding Rossmann-fold domains"/>
    <property type="match status" value="1"/>
</dbReference>